<organism evidence="4 5">
    <name type="scientific">Cohnella candidum</name>
    <dbReference type="NCBI Taxonomy" id="2674991"/>
    <lineage>
        <taxon>Bacteria</taxon>
        <taxon>Bacillati</taxon>
        <taxon>Bacillota</taxon>
        <taxon>Bacilli</taxon>
        <taxon>Bacillales</taxon>
        <taxon>Paenibacillaceae</taxon>
        <taxon>Cohnella</taxon>
    </lineage>
</organism>
<gene>
    <name evidence="4" type="ORF">EAV92_07785</name>
</gene>
<dbReference type="PANTHER" id="PTHR43877">
    <property type="entry name" value="AMINOALKYLPHOSPHONATE N-ACETYLTRANSFERASE-RELATED-RELATED"/>
    <property type="match status" value="1"/>
</dbReference>
<dbReference type="RefSeq" id="WP_123040533.1">
    <property type="nucleotide sequence ID" value="NZ_CP033433.1"/>
</dbReference>
<dbReference type="KEGG" id="coh:EAV92_07785"/>
<proteinExistence type="predicted"/>
<dbReference type="EMBL" id="CP033433">
    <property type="protein sequence ID" value="AYQ72473.1"/>
    <property type="molecule type" value="Genomic_DNA"/>
</dbReference>
<dbReference type="SUPFAM" id="SSF55729">
    <property type="entry name" value="Acyl-CoA N-acyltransferases (Nat)"/>
    <property type="match status" value="1"/>
</dbReference>
<reference evidence="4 5" key="1">
    <citation type="submission" date="2018-10" db="EMBL/GenBank/DDBJ databases">
        <title>Genome Sequence of Cohnella sp.</title>
        <authorList>
            <person name="Srinivasan S."/>
            <person name="Kim M.K."/>
        </authorList>
    </citation>
    <scope>NUCLEOTIDE SEQUENCE [LARGE SCALE GENOMIC DNA]</scope>
    <source>
        <strain evidence="4 5">18JY8-7</strain>
    </source>
</reference>
<keyword evidence="5" id="KW-1185">Reference proteome</keyword>
<evidence type="ECO:0000313" key="5">
    <source>
        <dbReference type="Proteomes" id="UP000269097"/>
    </source>
</evidence>
<accession>A0A3G3JW45</accession>
<dbReference type="Proteomes" id="UP000269097">
    <property type="component" value="Chromosome"/>
</dbReference>
<evidence type="ECO:0000256" key="1">
    <source>
        <dbReference type="ARBA" id="ARBA00022679"/>
    </source>
</evidence>
<evidence type="ECO:0000313" key="4">
    <source>
        <dbReference type="EMBL" id="AYQ72473.1"/>
    </source>
</evidence>
<dbReference type="InterPro" id="IPR050832">
    <property type="entry name" value="Bact_Acetyltransf"/>
</dbReference>
<evidence type="ECO:0000256" key="2">
    <source>
        <dbReference type="ARBA" id="ARBA00023315"/>
    </source>
</evidence>
<feature type="domain" description="N-acetyltransferase" evidence="3">
    <location>
        <begin position="3"/>
        <end position="156"/>
    </location>
</feature>
<dbReference type="PANTHER" id="PTHR43877:SF2">
    <property type="entry name" value="AMINOALKYLPHOSPHONATE N-ACETYLTRANSFERASE-RELATED"/>
    <property type="match status" value="1"/>
</dbReference>
<keyword evidence="1 4" id="KW-0808">Transferase</keyword>
<keyword evidence="2" id="KW-0012">Acyltransferase</keyword>
<dbReference type="AlphaFoldDB" id="A0A3G3JW45"/>
<dbReference type="GO" id="GO:0016747">
    <property type="term" value="F:acyltransferase activity, transferring groups other than amino-acyl groups"/>
    <property type="evidence" value="ECO:0007669"/>
    <property type="project" value="InterPro"/>
</dbReference>
<dbReference type="Pfam" id="PF00583">
    <property type="entry name" value="Acetyltransf_1"/>
    <property type="match status" value="1"/>
</dbReference>
<dbReference type="PROSITE" id="PS51186">
    <property type="entry name" value="GNAT"/>
    <property type="match status" value="1"/>
</dbReference>
<protein>
    <submittedName>
        <fullName evidence="4">GNAT family N-acetyltransferase</fullName>
    </submittedName>
</protein>
<dbReference type="Gene3D" id="3.40.630.30">
    <property type="match status" value="1"/>
</dbReference>
<name>A0A3G3JW45_9BACL</name>
<sequence length="159" mass="18563">MTYEIKQADDSQLSIVHRVMREAFEEYQDRLFPQSGALREEVEDIRKKITDRGGAIIVWQHEEPIGSAQYYFQGDYMYIGRVSVVRSARGRGIGTAIMQNLEQVAMKRNVFETRIGARKSLPNNISYYQNIGFEILEEHEYPEKTDGWFVMKKCLKSNQ</sequence>
<dbReference type="InterPro" id="IPR000182">
    <property type="entry name" value="GNAT_dom"/>
</dbReference>
<dbReference type="InterPro" id="IPR016181">
    <property type="entry name" value="Acyl_CoA_acyltransferase"/>
</dbReference>
<dbReference type="CDD" id="cd04301">
    <property type="entry name" value="NAT_SF"/>
    <property type="match status" value="1"/>
</dbReference>
<evidence type="ECO:0000259" key="3">
    <source>
        <dbReference type="PROSITE" id="PS51186"/>
    </source>
</evidence>